<sequence length="159" mass="17497">MKFSNLLLLPLAFSSTVAGLPTGIEDSATNALDKRAFSGSPVCHFAYRNHLAHFNNGIAEVRRLNRVIAFAPRFCVRVACNNNAGIAVCNDNPHRVINLHSNTIYDYYVRIAEGHGNCIHFGSGLAGQQFDTDGWNVIAIKMNCNAPSVWTVDQWPPQP</sequence>
<dbReference type="AlphaFoldDB" id="A0AAE8M4Z5"/>
<accession>A0AAE8M4Z5</accession>
<reference evidence="2" key="1">
    <citation type="submission" date="2018-03" db="EMBL/GenBank/DDBJ databases">
        <authorList>
            <person name="Guldener U."/>
        </authorList>
    </citation>
    <scope>NUCLEOTIDE SEQUENCE</scope>
</reference>
<proteinExistence type="predicted"/>
<evidence type="ECO:0000313" key="2">
    <source>
        <dbReference type="EMBL" id="SPJ74481.1"/>
    </source>
</evidence>
<evidence type="ECO:0000313" key="3">
    <source>
        <dbReference type="Proteomes" id="UP001187734"/>
    </source>
</evidence>
<keyword evidence="1" id="KW-0732">Signal</keyword>
<organism evidence="2 3">
    <name type="scientific">Fusarium torulosum</name>
    <dbReference type="NCBI Taxonomy" id="33205"/>
    <lineage>
        <taxon>Eukaryota</taxon>
        <taxon>Fungi</taxon>
        <taxon>Dikarya</taxon>
        <taxon>Ascomycota</taxon>
        <taxon>Pezizomycotina</taxon>
        <taxon>Sordariomycetes</taxon>
        <taxon>Hypocreomycetidae</taxon>
        <taxon>Hypocreales</taxon>
        <taxon>Nectriaceae</taxon>
        <taxon>Fusarium</taxon>
    </lineage>
</organism>
<name>A0AAE8M4Z5_9HYPO</name>
<evidence type="ECO:0000256" key="1">
    <source>
        <dbReference type="SAM" id="SignalP"/>
    </source>
</evidence>
<dbReference type="Proteomes" id="UP001187734">
    <property type="component" value="Unassembled WGS sequence"/>
</dbReference>
<keyword evidence="3" id="KW-1185">Reference proteome</keyword>
<protein>
    <submittedName>
        <fullName evidence="2">Uncharacterized protein</fullName>
    </submittedName>
</protein>
<feature type="signal peptide" evidence="1">
    <location>
        <begin position="1"/>
        <end position="19"/>
    </location>
</feature>
<gene>
    <name evidence="2" type="ORF">FTOL_04212</name>
</gene>
<comment type="caution">
    <text evidence="2">The sequence shown here is derived from an EMBL/GenBank/DDBJ whole genome shotgun (WGS) entry which is preliminary data.</text>
</comment>
<feature type="chain" id="PRO_5041989379" evidence="1">
    <location>
        <begin position="20"/>
        <end position="159"/>
    </location>
</feature>
<dbReference type="EMBL" id="ONZP01000126">
    <property type="protein sequence ID" value="SPJ74481.1"/>
    <property type="molecule type" value="Genomic_DNA"/>
</dbReference>